<dbReference type="STRING" id="68895.RR42_m3025"/>
<evidence type="ECO:0000313" key="3">
    <source>
        <dbReference type="EMBL" id="AJG20396.1"/>
    </source>
</evidence>
<dbReference type="Proteomes" id="UP000031843">
    <property type="component" value="Chromosome main"/>
</dbReference>
<name>A0A0C4YI31_9BURK</name>
<feature type="domain" description="FecR protein" evidence="1">
    <location>
        <begin position="127"/>
        <end position="219"/>
    </location>
</feature>
<feature type="domain" description="FecR N-terminal" evidence="2">
    <location>
        <begin position="17"/>
        <end position="53"/>
    </location>
</feature>
<dbReference type="Gene3D" id="3.55.50.30">
    <property type="match status" value="1"/>
</dbReference>
<dbReference type="GO" id="GO:0016989">
    <property type="term" value="F:sigma factor antagonist activity"/>
    <property type="evidence" value="ECO:0007669"/>
    <property type="project" value="TreeGrafter"/>
</dbReference>
<keyword evidence="4" id="KW-1185">Reference proteome</keyword>
<protein>
    <submittedName>
        <fullName evidence="3">Sigma factor regulator VreR (Cytoplasmic membrane-localized) of trans-envelope signaling system</fullName>
    </submittedName>
</protein>
<dbReference type="PANTHER" id="PTHR30273">
    <property type="entry name" value="PERIPLASMIC SIGNAL SENSOR AND SIGMA FACTOR ACTIVATOR FECR-RELATED"/>
    <property type="match status" value="1"/>
</dbReference>
<dbReference type="InterPro" id="IPR032623">
    <property type="entry name" value="FecR_N"/>
</dbReference>
<sequence length="330" mass="35517">MMNPALQPERTLDAIERQALAWVRRVAAGEMTQADGAALRRWCMADPANQAALSVARQRWAQLGEASRLVVARNPASLRFAGTPRAPNWQRRAFLGGAMSAAAAAATVAVMRPPLGLWPSVEEMRADYRTATGEQRRLALAEDVTVELNTRTSIAVRSGAGRVQGIDLIAGEAAVDTLNAPRPFAVVAGPGRAFAQSARFEVRLTPAGACVTCVEGTVQVAHATGIATLSGKQQLSYDRAALGRILRVDPTGMPAWRDGYLRFADAPLREVVEEINRYRPGRVVLLDTRVAGRHVTGRFQIRSLDKAIAQMQRSLGLEVRSLPGGIVLLG</sequence>
<dbReference type="Gene3D" id="2.60.120.1440">
    <property type="match status" value="1"/>
</dbReference>
<dbReference type="Pfam" id="PF04773">
    <property type="entry name" value="FecR"/>
    <property type="match status" value="1"/>
</dbReference>
<dbReference type="PANTHER" id="PTHR30273:SF2">
    <property type="entry name" value="PROTEIN FECR"/>
    <property type="match status" value="1"/>
</dbReference>
<organism evidence="3 4">
    <name type="scientific">Cupriavidus basilensis</name>
    <dbReference type="NCBI Taxonomy" id="68895"/>
    <lineage>
        <taxon>Bacteria</taxon>
        <taxon>Pseudomonadati</taxon>
        <taxon>Pseudomonadota</taxon>
        <taxon>Betaproteobacteria</taxon>
        <taxon>Burkholderiales</taxon>
        <taxon>Burkholderiaceae</taxon>
        <taxon>Cupriavidus</taxon>
    </lineage>
</organism>
<dbReference type="PIRSF" id="PIRSF018266">
    <property type="entry name" value="FecR"/>
    <property type="match status" value="1"/>
</dbReference>
<dbReference type="RefSeq" id="WP_158408285.1">
    <property type="nucleotide sequence ID" value="NZ_CP010536.1"/>
</dbReference>
<dbReference type="KEGG" id="cbw:RR42_m3025"/>
<evidence type="ECO:0000313" key="4">
    <source>
        <dbReference type="Proteomes" id="UP000031843"/>
    </source>
</evidence>
<dbReference type="EMBL" id="CP010536">
    <property type="protein sequence ID" value="AJG20396.1"/>
    <property type="molecule type" value="Genomic_DNA"/>
</dbReference>
<proteinExistence type="predicted"/>
<reference evidence="3 4" key="1">
    <citation type="journal article" date="2015" name="Genome Announc.">
        <title>Complete Genome Sequence of Cupriavidus basilensis 4G11, Isolated from the Oak Ridge Field Research Center Site.</title>
        <authorList>
            <person name="Ray J."/>
            <person name="Waters R.J."/>
            <person name="Skerker J.M."/>
            <person name="Kuehl J.V."/>
            <person name="Price M.N."/>
            <person name="Huang J."/>
            <person name="Chakraborty R."/>
            <person name="Arkin A.P."/>
            <person name="Deutschbauer A."/>
        </authorList>
    </citation>
    <scope>NUCLEOTIDE SEQUENCE [LARGE SCALE GENOMIC DNA]</scope>
    <source>
        <strain evidence="3">4G11</strain>
    </source>
</reference>
<evidence type="ECO:0000259" key="2">
    <source>
        <dbReference type="Pfam" id="PF16220"/>
    </source>
</evidence>
<dbReference type="InterPro" id="IPR006860">
    <property type="entry name" value="FecR"/>
</dbReference>
<evidence type="ECO:0000259" key="1">
    <source>
        <dbReference type="Pfam" id="PF04773"/>
    </source>
</evidence>
<dbReference type="OrthoDB" id="1100567at2"/>
<dbReference type="Pfam" id="PF16220">
    <property type="entry name" value="DUF4880"/>
    <property type="match status" value="1"/>
</dbReference>
<dbReference type="InterPro" id="IPR012373">
    <property type="entry name" value="Ferrdict_sens_TM"/>
</dbReference>
<gene>
    <name evidence="3" type="ORF">RR42_m3025</name>
</gene>
<accession>A0A0C4YI31</accession>
<dbReference type="AlphaFoldDB" id="A0A0C4YI31"/>